<keyword evidence="2" id="KW-1185">Reference proteome</keyword>
<dbReference type="Proteomes" id="UP001142592">
    <property type="component" value="Unassembled WGS sequence"/>
</dbReference>
<reference evidence="1" key="1">
    <citation type="submission" date="2022-11" db="EMBL/GenBank/DDBJ databases">
        <authorList>
            <person name="Graham C."/>
            <person name="Newman J.D."/>
        </authorList>
    </citation>
    <scope>NUCLEOTIDE SEQUENCE</scope>
    <source>
        <strain evidence="1">DSM 19486</strain>
    </source>
</reference>
<sequence>MAPFYQRYFIVLLLLLAFAGRVAVYAIPVHKMSKELIQKSSSAESEKSESSEKQNQLEDKVKLADLHLNNITNFDFASSGNANQHSFSGNFLLAYCHLQIPEQPPK</sequence>
<gene>
    <name evidence="1" type="ORF">OQZ29_15915</name>
</gene>
<accession>A0A9X3IAC8</accession>
<evidence type="ECO:0000313" key="1">
    <source>
        <dbReference type="EMBL" id="MCX3266245.1"/>
    </source>
</evidence>
<comment type="caution">
    <text evidence="1">The sequence shown here is derived from an EMBL/GenBank/DDBJ whole genome shotgun (WGS) entry which is preliminary data.</text>
</comment>
<dbReference type="AlphaFoldDB" id="A0A9X3IAC8"/>
<dbReference type="EMBL" id="JAPJUH010000004">
    <property type="protein sequence ID" value="MCX3266245.1"/>
    <property type="molecule type" value="Genomic_DNA"/>
</dbReference>
<organism evidence="1 2">
    <name type="scientific">Pedobacter agri</name>
    <dbReference type="NCBI Taxonomy" id="454586"/>
    <lineage>
        <taxon>Bacteria</taxon>
        <taxon>Pseudomonadati</taxon>
        <taxon>Bacteroidota</taxon>
        <taxon>Sphingobacteriia</taxon>
        <taxon>Sphingobacteriales</taxon>
        <taxon>Sphingobacteriaceae</taxon>
        <taxon>Pedobacter</taxon>
    </lineage>
</organism>
<name>A0A9X3IAC8_9SPHI</name>
<protein>
    <submittedName>
        <fullName evidence="1">Uncharacterized protein</fullName>
    </submittedName>
</protein>
<dbReference type="RefSeq" id="WP_010600532.1">
    <property type="nucleotide sequence ID" value="NZ_JAPJUH010000004.1"/>
</dbReference>
<proteinExistence type="predicted"/>
<evidence type="ECO:0000313" key="2">
    <source>
        <dbReference type="Proteomes" id="UP001142592"/>
    </source>
</evidence>